<proteinExistence type="predicted"/>
<organism evidence="1 2">
    <name type="scientific">Undibacterium baiyunense</name>
    <dbReference type="NCBI Taxonomy" id="2828731"/>
    <lineage>
        <taxon>Bacteria</taxon>
        <taxon>Pseudomonadati</taxon>
        <taxon>Pseudomonadota</taxon>
        <taxon>Betaproteobacteria</taxon>
        <taxon>Burkholderiales</taxon>
        <taxon>Oxalobacteraceae</taxon>
        <taxon>Undibacterium</taxon>
    </lineage>
</organism>
<comment type="caution">
    <text evidence="1">The sequence shown here is derived from an EMBL/GenBank/DDBJ whole genome shotgun (WGS) entry which is preliminary data.</text>
</comment>
<accession>A0A941DI74</accession>
<feature type="non-terminal residue" evidence="1">
    <location>
        <position position="1"/>
    </location>
</feature>
<evidence type="ECO:0000313" key="1">
    <source>
        <dbReference type="EMBL" id="MBR7748526.1"/>
    </source>
</evidence>
<keyword evidence="2" id="KW-1185">Reference proteome</keyword>
<reference evidence="1 2" key="1">
    <citation type="submission" date="2021-04" db="EMBL/GenBank/DDBJ databases">
        <title>novel species isolated from subtropical streams in China.</title>
        <authorList>
            <person name="Lu H."/>
        </authorList>
    </citation>
    <scope>NUCLEOTIDE SEQUENCE [LARGE SCALE GENOMIC DNA]</scope>
    <source>
        <strain evidence="1 2">BYS107W</strain>
    </source>
</reference>
<dbReference type="AlphaFoldDB" id="A0A941DI74"/>
<evidence type="ECO:0000313" key="2">
    <source>
        <dbReference type="Proteomes" id="UP000680158"/>
    </source>
</evidence>
<sequence length="129" mass="14690">KAQKRYKRTFDKKVRNAKHVPEQGDWVLVHSHTPTGGKLVFQTKGPYQVLRTDGRRFTIESDDGVRTVNGQDVVKVAPPPAGDPAWARALEAWRLPSLPAAKQGPQEYVFDKFIDHGWDEDTNRLMLRV</sequence>
<name>A0A941DI74_9BURK</name>
<protein>
    <submittedName>
        <fullName evidence="1">Uncharacterized protein</fullName>
    </submittedName>
</protein>
<dbReference type="EMBL" id="JAGSPM010000050">
    <property type="protein sequence ID" value="MBR7748526.1"/>
    <property type="molecule type" value="Genomic_DNA"/>
</dbReference>
<gene>
    <name evidence="1" type="ORF">KDM92_18275</name>
</gene>
<feature type="non-terminal residue" evidence="1">
    <location>
        <position position="129"/>
    </location>
</feature>
<dbReference type="Proteomes" id="UP000680158">
    <property type="component" value="Unassembled WGS sequence"/>
</dbReference>